<sequence length="140" mass="15773">MRPPVEFVEALQKTAAEHFVASATGGGFDFVERVYDDWIRSDPGPDMTAWLIANLGSYFRWAEQAPRWIEGEPAWPFHRGDPMVFIGQQTVDGDSRDDLPDDCTFYLFIGWDDDPDGRRMVTRVITQSGAIAEAVSSLNE</sequence>
<accession>A0A934RCE8</accession>
<dbReference type="AlphaFoldDB" id="A0A934RCE8"/>
<organism evidence="1 2">
    <name type="scientific">Haloferula rosea</name>
    <dbReference type="NCBI Taxonomy" id="490093"/>
    <lineage>
        <taxon>Bacteria</taxon>
        <taxon>Pseudomonadati</taxon>
        <taxon>Verrucomicrobiota</taxon>
        <taxon>Verrucomicrobiia</taxon>
        <taxon>Verrucomicrobiales</taxon>
        <taxon>Verrucomicrobiaceae</taxon>
        <taxon>Haloferula</taxon>
    </lineage>
</organism>
<dbReference type="RefSeq" id="WP_200283503.1">
    <property type="nucleotide sequence ID" value="NZ_JAENII010000027.1"/>
</dbReference>
<gene>
    <name evidence="1" type="ORF">JIN81_18505</name>
</gene>
<name>A0A934RCE8_9BACT</name>
<reference evidence="1" key="1">
    <citation type="submission" date="2021-01" db="EMBL/GenBank/DDBJ databases">
        <title>Modified the classification status of verrucomicrobia.</title>
        <authorList>
            <person name="Feng X."/>
        </authorList>
    </citation>
    <scope>NUCLEOTIDE SEQUENCE</scope>
    <source>
        <strain evidence="1">KCTC 22201</strain>
    </source>
</reference>
<comment type="caution">
    <text evidence="1">The sequence shown here is derived from an EMBL/GenBank/DDBJ whole genome shotgun (WGS) entry which is preliminary data.</text>
</comment>
<evidence type="ECO:0000313" key="1">
    <source>
        <dbReference type="EMBL" id="MBK1829034.1"/>
    </source>
</evidence>
<proteinExistence type="predicted"/>
<protein>
    <submittedName>
        <fullName evidence="1">Uncharacterized protein</fullName>
    </submittedName>
</protein>
<dbReference type="EMBL" id="JAENII010000027">
    <property type="protein sequence ID" value="MBK1829034.1"/>
    <property type="molecule type" value="Genomic_DNA"/>
</dbReference>
<dbReference type="Proteomes" id="UP000658278">
    <property type="component" value="Unassembled WGS sequence"/>
</dbReference>
<keyword evidence="2" id="KW-1185">Reference proteome</keyword>
<evidence type="ECO:0000313" key="2">
    <source>
        <dbReference type="Proteomes" id="UP000658278"/>
    </source>
</evidence>